<dbReference type="InterPro" id="IPR001279">
    <property type="entry name" value="Metallo-B-lactamas"/>
</dbReference>
<evidence type="ECO:0000313" key="3">
    <source>
        <dbReference type="EMBL" id="MDX8148924.1"/>
    </source>
</evidence>
<gene>
    <name evidence="3" type="ORF">SK854_42875</name>
</gene>
<comment type="caution">
    <text evidence="3">The sequence shown here is derived from an EMBL/GenBank/DDBJ whole genome shotgun (WGS) entry which is preliminary data.</text>
</comment>
<dbReference type="Proteomes" id="UP001285352">
    <property type="component" value="Unassembled WGS sequence"/>
</dbReference>
<evidence type="ECO:0000259" key="2">
    <source>
        <dbReference type="SMART" id="SM00849"/>
    </source>
</evidence>
<feature type="region of interest" description="Disordered" evidence="1">
    <location>
        <begin position="1"/>
        <end position="28"/>
    </location>
</feature>
<dbReference type="Pfam" id="PF00753">
    <property type="entry name" value="Lactamase_B"/>
    <property type="match status" value="1"/>
</dbReference>
<dbReference type="InterPro" id="IPR036866">
    <property type="entry name" value="RibonucZ/Hydroxyglut_hydro"/>
</dbReference>
<evidence type="ECO:0000313" key="4">
    <source>
        <dbReference type="Proteomes" id="UP001285352"/>
    </source>
</evidence>
<dbReference type="PANTHER" id="PTHR42951">
    <property type="entry name" value="METALLO-BETA-LACTAMASE DOMAIN-CONTAINING"/>
    <property type="match status" value="1"/>
</dbReference>
<sequence>MTATGYQPTQPRYSSTLPVPSTADGPKIPDEGYLVQEIADQLYWLTDGGYGMMFSVADEGVIAVDAPPTLGHNITRAIAKVTAKPVTDVIYSHQHSDHIGASSIYPDTVRRYAHRETARQLSDVQDKNRPVPTDVFDTSMVVGEGKHSLQLDFHGPNHSTGNIHIFAPAQKTLMFVDVIFPGWVPFAYLAVSADVPGWIRAHHATRNYDFDTLVAGHLTRLGTPADVDTQIDYVTNLQEAATQALASVDFAKVTGSLDRANGWARFGAYFDAVAGQATDAIVPRWADRLAGADVFTWSNAWAMAEAVNIDFGTVTDYQIHP</sequence>
<dbReference type="CDD" id="cd16276">
    <property type="entry name" value="metallo-hydrolase-like_MBL-fold"/>
    <property type="match status" value="1"/>
</dbReference>
<dbReference type="SMART" id="SM00849">
    <property type="entry name" value="Lactamase_B"/>
    <property type="match status" value="1"/>
</dbReference>
<dbReference type="InterPro" id="IPR050855">
    <property type="entry name" value="NDM-1-like"/>
</dbReference>
<organism evidence="3 4">
    <name type="scientific">Lentzea sokolovensis</name>
    <dbReference type="NCBI Taxonomy" id="3095429"/>
    <lineage>
        <taxon>Bacteria</taxon>
        <taxon>Bacillati</taxon>
        <taxon>Actinomycetota</taxon>
        <taxon>Actinomycetes</taxon>
        <taxon>Pseudonocardiales</taxon>
        <taxon>Pseudonocardiaceae</taxon>
        <taxon>Lentzea</taxon>
    </lineage>
</organism>
<dbReference type="SUPFAM" id="SSF56281">
    <property type="entry name" value="Metallo-hydrolase/oxidoreductase"/>
    <property type="match status" value="1"/>
</dbReference>
<reference evidence="3 4" key="2">
    <citation type="submission" date="2023-11" db="EMBL/GenBank/DDBJ databases">
        <authorList>
            <person name="Lara A.C."/>
            <person name="Chronakova A."/>
        </authorList>
    </citation>
    <scope>NUCLEOTIDE SEQUENCE [LARGE SCALE GENOMIC DNA]</scope>
    <source>
        <strain evidence="3 4">BCCO 10_0061</strain>
    </source>
</reference>
<feature type="compositionally biased region" description="Polar residues" evidence="1">
    <location>
        <begin position="1"/>
        <end position="19"/>
    </location>
</feature>
<keyword evidence="4" id="KW-1185">Reference proteome</keyword>
<protein>
    <submittedName>
        <fullName evidence="3">MBL fold metallo-hydrolase</fullName>
    </submittedName>
</protein>
<evidence type="ECO:0000256" key="1">
    <source>
        <dbReference type="SAM" id="MobiDB-lite"/>
    </source>
</evidence>
<dbReference type="Gene3D" id="3.60.15.10">
    <property type="entry name" value="Ribonuclease Z/Hydroxyacylglutathione hydrolase-like"/>
    <property type="match status" value="1"/>
</dbReference>
<feature type="domain" description="Metallo-beta-lactamase" evidence="2">
    <location>
        <begin position="48"/>
        <end position="217"/>
    </location>
</feature>
<dbReference type="EMBL" id="JAXAVU010000016">
    <property type="protein sequence ID" value="MDX8148924.1"/>
    <property type="molecule type" value="Genomic_DNA"/>
</dbReference>
<proteinExistence type="predicted"/>
<reference evidence="3 4" key="1">
    <citation type="submission" date="2023-11" db="EMBL/GenBank/DDBJ databases">
        <title>Lentzea sokolovensis, sp. nov., Lentzea kristufkii, sp. nov., and Lentzea miocenensis, sp. nov., rare actinobacteria from Sokolov Coal Basin, Miocene lacustrine sediment, Czech Republic.</title>
        <authorList>
            <person name="Lara A."/>
            <person name="Kotroba L."/>
            <person name="Nouioui I."/>
            <person name="Neumann-Schaal M."/>
            <person name="Mast Y."/>
            <person name="Chronakova A."/>
        </authorList>
    </citation>
    <scope>NUCLEOTIDE SEQUENCE [LARGE SCALE GENOMIC DNA]</scope>
    <source>
        <strain evidence="3 4">BCCO 10_0061</strain>
    </source>
</reference>
<dbReference type="RefSeq" id="WP_319980893.1">
    <property type="nucleotide sequence ID" value="NZ_JAXAVU010000016.1"/>
</dbReference>
<accession>A0ABU4VCJ5</accession>
<name>A0ABU4VCJ5_9PSEU</name>